<evidence type="ECO:0000313" key="2">
    <source>
        <dbReference type="RefSeq" id="XP_073770717.1"/>
    </source>
</evidence>
<keyword evidence="1" id="KW-1185">Reference proteome</keyword>
<name>A0AC58GLU4_DANRE</name>
<protein>
    <submittedName>
        <fullName evidence="2">Solute carrier family 2, facilitated glucose transporter member 11-like</fullName>
    </submittedName>
</protein>
<organism evidence="1 2">
    <name type="scientific">Danio rerio</name>
    <name type="common">Zebrafish</name>
    <name type="synonym">Brachydanio rerio</name>
    <dbReference type="NCBI Taxonomy" id="7955"/>
    <lineage>
        <taxon>Eukaryota</taxon>
        <taxon>Metazoa</taxon>
        <taxon>Chordata</taxon>
        <taxon>Craniata</taxon>
        <taxon>Vertebrata</taxon>
        <taxon>Euteleostomi</taxon>
        <taxon>Actinopterygii</taxon>
        <taxon>Neopterygii</taxon>
        <taxon>Teleostei</taxon>
        <taxon>Ostariophysi</taxon>
        <taxon>Cypriniformes</taxon>
        <taxon>Danionidae</taxon>
        <taxon>Danioninae</taxon>
        <taxon>Danio</taxon>
    </lineage>
</organism>
<dbReference type="Proteomes" id="UP000000437">
    <property type="component" value="Chromosome 10"/>
</dbReference>
<evidence type="ECO:0000313" key="1">
    <source>
        <dbReference type="Proteomes" id="UP000000437"/>
    </source>
</evidence>
<accession>A0AC58GLU4</accession>
<proteinExistence type="predicted"/>
<sequence length="193" mass="21898">MNSACHLYPILPSNSSKHEKLHINYEKSCTCCSHFHCRYWRDLPIRLPYFCPELLVTSMCRLWGTERDPGPEMEELLAKRAALKGVKIHRLKDLFLDHSVCWQLLTVLVTFVSLQLCGINAVYLYSLDVFQAAGIGKENLRYAAVGIGLCEFSTSITCVLIIESIGKRVFLFQSYICMAATLALPTLTIYLQV</sequence>
<gene>
    <name evidence="2" type="primary">LOC137496625</name>
</gene>
<reference evidence="2" key="1">
    <citation type="submission" date="2025-08" db="UniProtKB">
        <authorList>
            <consortium name="RefSeq"/>
        </authorList>
    </citation>
    <scope>IDENTIFICATION</scope>
    <source>
        <strain evidence="2">Tuebingen</strain>
        <tissue evidence="2">Fibroblasts and whole tissue</tissue>
    </source>
</reference>
<dbReference type="RefSeq" id="XP_073770717.1">
    <property type="nucleotide sequence ID" value="XM_073914616.1"/>
</dbReference>